<proteinExistence type="predicted"/>
<dbReference type="EMBL" id="BSOW01000051">
    <property type="protein sequence ID" value="GLR91619.1"/>
    <property type="molecule type" value="Genomic_DNA"/>
</dbReference>
<organism evidence="1 2">
    <name type="scientific">Bradyrhizobium iriomotense</name>
    <dbReference type="NCBI Taxonomy" id="441950"/>
    <lineage>
        <taxon>Bacteria</taxon>
        <taxon>Pseudomonadati</taxon>
        <taxon>Pseudomonadota</taxon>
        <taxon>Alphaproteobacteria</taxon>
        <taxon>Hyphomicrobiales</taxon>
        <taxon>Nitrobacteraceae</taxon>
        <taxon>Bradyrhizobium</taxon>
    </lineage>
</organism>
<gene>
    <name evidence="1" type="ORF">GCM10007857_83370</name>
</gene>
<evidence type="ECO:0000313" key="1">
    <source>
        <dbReference type="EMBL" id="GLR91619.1"/>
    </source>
</evidence>
<evidence type="ECO:0000313" key="2">
    <source>
        <dbReference type="Proteomes" id="UP001156905"/>
    </source>
</evidence>
<sequence>MSNRNWFSWYSFPFFAPLSGAVTQDIETNVGARLDEDVAKKMSVTERFDTLSDAVEELDEKLGTLAKALGQTSALASFEENSGQTTPMRRLKNMIDAVNKIKDRHRQDADLEAKRALNRLKTIDPARYSEFFREYEGGGSRREAGRANG</sequence>
<comment type="caution">
    <text evidence="1">The sequence shown here is derived from an EMBL/GenBank/DDBJ whole genome shotgun (WGS) entry which is preliminary data.</text>
</comment>
<keyword evidence="2" id="KW-1185">Reference proteome</keyword>
<reference evidence="2" key="1">
    <citation type="journal article" date="2019" name="Int. J. Syst. Evol. Microbiol.">
        <title>The Global Catalogue of Microorganisms (GCM) 10K type strain sequencing project: providing services to taxonomists for standard genome sequencing and annotation.</title>
        <authorList>
            <consortium name="The Broad Institute Genomics Platform"/>
            <consortium name="The Broad Institute Genome Sequencing Center for Infectious Disease"/>
            <person name="Wu L."/>
            <person name="Ma J."/>
        </authorList>
    </citation>
    <scope>NUCLEOTIDE SEQUENCE [LARGE SCALE GENOMIC DNA]</scope>
    <source>
        <strain evidence="2">NBRC 102520</strain>
    </source>
</reference>
<accession>A0ABQ6BB12</accession>
<protein>
    <submittedName>
        <fullName evidence="1">Uncharacterized protein</fullName>
    </submittedName>
</protein>
<name>A0ABQ6BB12_9BRAD</name>
<dbReference type="Proteomes" id="UP001156905">
    <property type="component" value="Unassembled WGS sequence"/>
</dbReference>